<evidence type="ECO:0000259" key="2">
    <source>
        <dbReference type="Pfam" id="PF06381"/>
    </source>
</evidence>
<dbReference type="AlphaFoldDB" id="A0A939HN82"/>
<evidence type="ECO:0000256" key="1">
    <source>
        <dbReference type="SAM" id="MobiDB-lite"/>
    </source>
</evidence>
<keyword evidence="4" id="KW-1185">Reference proteome</keyword>
<name>A0A939HN82_9PROT</name>
<sequence length="526" mass="58100">MKLFDWFTRKAGPVPAAARVEPVVKAKERRKMPRFVTVAPDELQSRAEALFKPYQPPAGVRGDGKPGLAMDTGLSSYMGSNYNIVSNFLADGLNFKGYADLAAMMLRAEFRKPVETIVKESTREWIKFRSVDTKAEDDGDVSDRLREIEGEFRRLRVRDVVRRQITHGMGYGLGHIWIGIKGAALNTEGQEKPLVIGPNGVQKGSVEQLINIDPIWTNPNAYNADNPLKPDYYRPQNWWVQGTLVHTSRLLTVVPFEVPDILKPAFNFGGLALPQMLEAYVHNFLRTRQSVSDLVSNFATKVLKTDMAGNAQTDGCMDFGDIDADSVTGRVAAMNAWQSNNGTFVIDKENEDFAINAVPLGTLDALQAQSMEFMAGIPGIPLVKLFGIQPTGLNASSDGEIRVFYDEIAAFQEAHMGPTIRAIFHLVQLNLWGEIDPDLDFEFVHLWQLSEKEAAEVEKIKADTDAVNVQAGILAAEEARERQAGDPQSIYRNVNLSGAPPDPPDPERDGAGLEGLLKRGEESEDG</sequence>
<feature type="domain" description="Anti-CBASS protein Acb1-like N-terminal" evidence="2">
    <location>
        <begin position="108"/>
        <end position="466"/>
    </location>
</feature>
<gene>
    <name evidence="3" type="ORF">J2D77_09370</name>
</gene>
<organism evidence="3 4">
    <name type="scientific">Acetobacter garciniae</name>
    <dbReference type="NCBI Taxonomy" id="2817435"/>
    <lineage>
        <taxon>Bacteria</taxon>
        <taxon>Pseudomonadati</taxon>
        <taxon>Pseudomonadota</taxon>
        <taxon>Alphaproteobacteria</taxon>
        <taxon>Acetobacterales</taxon>
        <taxon>Acetobacteraceae</taxon>
        <taxon>Acetobacter</taxon>
    </lineage>
</organism>
<dbReference type="Pfam" id="PF06381">
    <property type="entry name" value="Phage_portal_3"/>
    <property type="match status" value="1"/>
</dbReference>
<accession>A0A939HN82</accession>
<comment type="caution">
    <text evidence="3">The sequence shown here is derived from an EMBL/GenBank/DDBJ whole genome shotgun (WGS) entry which is preliminary data.</text>
</comment>
<evidence type="ECO:0000313" key="3">
    <source>
        <dbReference type="EMBL" id="MBO1325356.1"/>
    </source>
</evidence>
<dbReference type="RefSeq" id="WP_207846030.1">
    <property type="nucleotide sequence ID" value="NZ_JAFVMH010000004.1"/>
</dbReference>
<dbReference type="EMBL" id="JAFVMH010000004">
    <property type="protein sequence ID" value="MBO1325356.1"/>
    <property type="molecule type" value="Genomic_DNA"/>
</dbReference>
<feature type="compositionally biased region" description="Basic and acidic residues" evidence="1">
    <location>
        <begin position="505"/>
        <end position="526"/>
    </location>
</feature>
<reference evidence="3" key="1">
    <citation type="submission" date="2021-03" db="EMBL/GenBank/DDBJ databases">
        <title>The complete genome sequence of Acetobacter sp. TBRC 12339.</title>
        <authorList>
            <person name="Charoenyingcharoen P."/>
            <person name="Yukphan P."/>
        </authorList>
    </citation>
    <scope>NUCLEOTIDE SEQUENCE</scope>
    <source>
        <strain evidence="3">TBRC 12339</strain>
    </source>
</reference>
<protein>
    <submittedName>
        <fullName evidence="3">DUF1073 domain-containing protein</fullName>
    </submittedName>
</protein>
<dbReference type="Proteomes" id="UP000664073">
    <property type="component" value="Unassembled WGS sequence"/>
</dbReference>
<feature type="region of interest" description="Disordered" evidence="1">
    <location>
        <begin position="478"/>
        <end position="526"/>
    </location>
</feature>
<evidence type="ECO:0000313" key="4">
    <source>
        <dbReference type="Proteomes" id="UP000664073"/>
    </source>
</evidence>
<dbReference type="InterPro" id="IPR024459">
    <property type="entry name" value="Acb1-like_N"/>
</dbReference>
<proteinExistence type="predicted"/>